<dbReference type="HAMAP" id="MF_01844">
    <property type="entry name" value="NhaA"/>
    <property type="match status" value="1"/>
</dbReference>
<dbReference type="AlphaFoldDB" id="A0A4U1B9J3"/>
<dbReference type="EMBL" id="SWDB01000003">
    <property type="protein sequence ID" value="TKB47437.1"/>
    <property type="molecule type" value="Genomic_DNA"/>
</dbReference>
<keyword evidence="7" id="KW-0050">Antiport</keyword>
<comment type="caution">
    <text evidence="8">The sequence shown here is derived from an EMBL/GenBank/DDBJ whole genome shotgun (WGS) entry which is preliminary data.</text>
</comment>
<dbReference type="PANTHER" id="PTHR30341:SF0">
    <property type="entry name" value="NA(+)_H(+) ANTIPORTER NHAA"/>
    <property type="match status" value="1"/>
</dbReference>
<feature type="transmembrane region" description="Helical" evidence="7">
    <location>
        <begin position="386"/>
        <end position="409"/>
    </location>
</feature>
<feature type="transmembrane region" description="Helical" evidence="7">
    <location>
        <begin position="165"/>
        <end position="189"/>
    </location>
</feature>
<keyword evidence="3 7" id="KW-0812">Transmembrane</keyword>
<dbReference type="GO" id="GO:0006885">
    <property type="term" value="P:regulation of pH"/>
    <property type="evidence" value="ECO:0007669"/>
    <property type="project" value="UniProtKB-UniRule"/>
</dbReference>
<keyword evidence="4 7" id="KW-1133">Transmembrane helix</keyword>
<dbReference type="GO" id="GO:0015385">
    <property type="term" value="F:sodium:proton antiporter activity"/>
    <property type="evidence" value="ECO:0007669"/>
    <property type="project" value="UniProtKB-UniRule"/>
</dbReference>
<evidence type="ECO:0000256" key="6">
    <source>
        <dbReference type="ARBA" id="ARBA00023201"/>
    </source>
</evidence>
<accession>A0A4U1B9J3</accession>
<keyword evidence="7" id="KW-0406">Ion transport</keyword>
<feature type="transmembrane region" description="Helical" evidence="7">
    <location>
        <begin position="343"/>
        <end position="366"/>
    </location>
</feature>
<comment type="function">
    <text evidence="7">Na(+)/H(+) antiporter that extrudes sodium in exchange for external protons.</text>
</comment>
<keyword evidence="9" id="KW-1185">Reference proteome</keyword>
<keyword evidence="7" id="KW-0915">Sodium</keyword>
<feature type="transmembrane region" description="Helical" evidence="7">
    <location>
        <begin position="221"/>
        <end position="249"/>
    </location>
</feature>
<evidence type="ECO:0000256" key="2">
    <source>
        <dbReference type="ARBA" id="ARBA00022475"/>
    </source>
</evidence>
<proteinExistence type="inferred from homology"/>
<dbReference type="RefSeq" id="WP_136734248.1">
    <property type="nucleotide sequence ID" value="NZ_SWDB01000003.1"/>
</dbReference>
<dbReference type="Gene3D" id="1.20.1530.10">
    <property type="entry name" value="Na+/H+ antiporter like domain"/>
    <property type="match status" value="1"/>
</dbReference>
<organism evidence="8 9">
    <name type="scientific">Thalassotalea mangrovi</name>
    <dbReference type="NCBI Taxonomy" id="2572245"/>
    <lineage>
        <taxon>Bacteria</taxon>
        <taxon>Pseudomonadati</taxon>
        <taxon>Pseudomonadota</taxon>
        <taxon>Gammaproteobacteria</taxon>
        <taxon>Alteromonadales</taxon>
        <taxon>Colwelliaceae</taxon>
        <taxon>Thalassotalea</taxon>
    </lineage>
</organism>
<name>A0A4U1B9J3_9GAMM</name>
<dbReference type="InterPro" id="IPR004670">
    <property type="entry name" value="NhaA"/>
</dbReference>
<feature type="transmembrane region" description="Helical" evidence="7">
    <location>
        <begin position="195"/>
        <end position="214"/>
    </location>
</feature>
<gene>
    <name evidence="7 8" type="primary">nhaA</name>
    <name evidence="8" type="ORF">E8M12_01220</name>
</gene>
<dbReference type="Pfam" id="PF06965">
    <property type="entry name" value="Na_H_antiport_1"/>
    <property type="match status" value="1"/>
</dbReference>
<dbReference type="NCBIfam" id="TIGR00773">
    <property type="entry name" value="NhaA"/>
    <property type="match status" value="1"/>
</dbReference>
<dbReference type="OrthoDB" id="9808135at2"/>
<dbReference type="PANTHER" id="PTHR30341">
    <property type="entry name" value="SODIUM ION/PROTON ANTIPORTER NHAA-RELATED"/>
    <property type="match status" value="1"/>
</dbReference>
<keyword evidence="2 7" id="KW-1003">Cell membrane</keyword>
<comment type="similarity">
    <text evidence="7">Belongs to the NhaA Na(+)/H(+) (TC 2.A.33) antiporter family.</text>
</comment>
<evidence type="ECO:0000313" key="9">
    <source>
        <dbReference type="Proteomes" id="UP000307999"/>
    </source>
</evidence>
<keyword evidence="7" id="KW-0813">Transport</keyword>
<reference evidence="8 9" key="1">
    <citation type="submission" date="2019-04" db="EMBL/GenBank/DDBJ databases">
        <title>Thalassotalea guangxiensis sp. nov., isolated from sediment of the coastal wetland.</title>
        <authorList>
            <person name="Zheng S."/>
            <person name="Zhang D."/>
        </authorList>
    </citation>
    <scope>NUCLEOTIDE SEQUENCE [LARGE SCALE GENOMIC DNA]</scope>
    <source>
        <strain evidence="8 9">ZS-4</strain>
    </source>
</reference>
<dbReference type="Proteomes" id="UP000307999">
    <property type="component" value="Unassembled WGS sequence"/>
</dbReference>
<evidence type="ECO:0000256" key="1">
    <source>
        <dbReference type="ARBA" id="ARBA00004429"/>
    </source>
</evidence>
<keyword evidence="5 7" id="KW-0472">Membrane</keyword>
<keyword evidence="6 7" id="KW-0739">Sodium transport</keyword>
<evidence type="ECO:0000256" key="5">
    <source>
        <dbReference type="ARBA" id="ARBA00023136"/>
    </source>
</evidence>
<feature type="transmembrane region" description="Helical" evidence="7">
    <location>
        <begin position="421"/>
        <end position="440"/>
    </location>
</feature>
<feature type="transmembrane region" description="Helical" evidence="7">
    <location>
        <begin position="138"/>
        <end position="158"/>
    </location>
</feature>
<dbReference type="GO" id="GO:0005886">
    <property type="term" value="C:plasma membrane"/>
    <property type="evidence" value="ECO:0007669"/>
    <property type="project" value="UniProtKB-SubCell"/>
</dbReference>
<evidence type="ECO:0000256" key="3">
    <source>
        <dbReference type="ARBA" id="ARBA00022692"/>
    </source>
</evidence>
<comment type="catalytic activity">
    <reaction evidence="7">
        <text>Na(+)(in) + 2 H(+)(out) = Na(+)(out) + 2 H(+)(in)</text>
        <dbReference type="Rhea" id="RHEA:29251"/>
        <dbReference type="ChEBI" id="CHEBI:15378"/>
        <dbReference type="ChEBI" id="CHEBI:29101"/>
    </reaction>
</comment>
<feature type="transmembrane region" description="Helical" evidence="7">
    <location>
        <begin position="112"/>
        <end position="132"/>
    </location>
</feature>
<sequence>MQDNSPNPIEKHFKSIHYPVSQFIRAQTTASAMLLLATLVALWWANSGYASTYQHLVHKPIGIILGDTNLQASLKHVINDGLMVIFFFMLGLEIKRELIAGDLADSQSRRMLVLCALGGMAFPALIYAALNWSQPSVVGWGIPMATDTAFALGVLMLVRKYIPTSLLAFIVGLAIVDDIGALLVIAVFYTDQISLLHFFSAVGLVLLLTMANLAGIRKPMFYILVGLFVWWFMLKSGVHATLAGVLIALTVPARPKDAPEKIINKAKDVIEEIRQDKPEIDVLSNKRHHQKVTALGEVAERASTPLRRWEDALELPVALIIVPLFALINAGIPINIAAIEESVLAPTGLGIILGLVLGKFIGISGASYLATRLNIGQLPVGMNFQHIIGVSFIAGIGFTMSTFIATLGFENQPENLLIAKMSIMLGSVVAAFLGALFLFANGKRSNKAKPASATE</sequence>
<evidence type="ECO:0000256" key="7">
    <source>
        <dbReference type="HAMAP-Rule" id="MF_01844"/>
    </source>
</evidence>
<evidence type="ECO:0000256" key="4">
    <source>
        <dbReference type="ARBA" id="ARBA00022989"/>
    </source>
</evidence>
<protein>
    <recommendedName>
        <fullName evidence="7">Na(+)/H(+) antiporter NhaA</fullName>
    </recommendedName>
    <alternativeName>
        <fullName evidence="7">Sodium/proton antiporter NhaA</fullName>
    </alternativeName>
</protein>
<comment type="subcellular location">
    <subcellularLocation>
        <location evidence="1">Cell inner membrane</location>
        <topology evidence="1">Multi-pass membrane protein</topology>
    </subcellularLocation>
    <subcellularLocation>
        <location evidence="7">Cell membrane</location>
        <topology evidence="7">Multi-pass membrane protein</topology>
    </subcellularLocation>
</comment>
<dbReference type="InterPro" id="IPR023171">
    <property type="entry name" value="Na/H_antiporter_dom_sf"/>
</dbReference>
<feature type="transmembrane region" description="Helical" evidence="7">
    <location>
        <begin position="315"/>
        <end position="336"/>
    </location>
</feature>
<evidence type="ECO:0000313" key="8">
    <source>
        <dbReference type="EMBL" id="TKB47437.1"/>
    </source>
</evidence>